<dbReference type="InterPro" id="IPR001999">
    <property type="entry name" value="Osteonectin_CS"/>
</dbReference>
<protein>
    <submittedName>
        <fullName evidence="8">Secreted protein acidic and rich in cysteine</fullName>
    </submittedName>
</protein>
<keyword evidence="9" id="KW-1185">Reference proteome</keyword>
<keyword evidence="2" id="KW-0964">Secreted</keyword>
<evidence type="ECO:0000256" key="3">
    <source>
        <dbReference type="ARBA" id="ARBA00022729"/>
    </source>
</evidence>
<dbReference type="PANTHER" id="PTHR13866:SF14">
    <property type="entry name" value="BM-40"/>
    <property type="match status" value="1"/>
</dbReference>
<evidence type="ECO:0000313" key="8">
    <source>
        <dbReference type="EMBL" id="GIY89102.1"/>
    </source>
</evidence>
<dbReference type="InterPro" id="IPR011992">
    <property type="entry name" value="EF-hand-dom_pair"/>
</dbReference>
<dbReference type="SUPFAM" id="SSF47473">
    <property type="entry name" value="EF-hand"/>
    <property type="match status" value="1"/>
</dbReference>
<dbReference type="GO" id="GO:0005615">
    <property type="term" value="C:extracellular space"/>
    <property type="evidence" value="ECO:0007669"/>
    <property type="project" value="InterPro"/>
</dbReference>
<dbReference type="Pfam" id="PF10591">
    <property type="entry name" value="SPARC_Ca_bdg"/>
    <property type="match status" value="1"/>
</dbReference>
<keyword evidence="6" id="KW-0325">Glycoprotein</keyword>
<evidence type="ECO:0000256" key="1">
    <source>
        <dbReference type="ARBA" id="ARBA00004613"/>
    </source>
</evidence>
<proteinExistence type="predicted"/>
<dbReference type="Proteomes" id="UP001054837">
    <property type="component" value="Unassembled WGS sequence"/>
</dbReference>
<evidence type="ECO:0000313" key="9">
    <source>
        <dbReference type="Proteomes" id="UP001054837"/>
    </source>
</evidence>
<dbReference type="InterPro" id="IPR018247">
    <property type="entry name" value="EF_Hand_1_Ca_BS"/>
</dbReference>
<accession>A0AAV4X3I3</accession>
<dbReference type="CDD" id="cd16231">
    <property type="entry name" value="EFh_SPARC_like"/>
    <property type="match status" value="1"/>
</dbReference>
<keyword evidence="3" id="KW-0732">Signal</keyword>
<evidence type="ECO:0000259" key="7">
    <source>
        <dbReference type="Pfam" id="PF10591"/>
    </source>
</evidence>
<dbReference type="AlphaFoldDB" id="A0AAV4X3I3"/>
<feature type="domain" description="SPARC/Testican calcium-binding" evidence="7">
    <location>
        <begin position="241"/>
        <end position="352"/>
    </location>
</feature>
<evidence type="ECO:0000256" key="5">
    <source>
        <dbReference type="ARBA" id="ARBA00023157"/>
    </source>
</evidence>
<evidence type="ECO:0000256" key="4">
    <source>
        <dbReference type="ARBA" id="ARBA00022837"/>
    </source>
</evidence>
<dbReference type="Gene3D" id="3.30.60.30">
    <property type="match status" value="1"/>
</dbReference>
<dbReference type="InterPro" id="IPR037641">
    <property type="entry name" value="SPARC_FS"/>
</dbReference>
<dbReference type="PROSITE" id="PS00613">
    <property type="entry name" value="OSTEONECTIN_2"/>
    <property type="match status" value="1"/>
</dbReference>
<dbReference type="GO" id="GO:0050840">
    <property type="term" value="F:extracellular matrix binding"/>
    <property type="evidence" value="ECO:0007669"/>
    <property type="project" value="TreeGrafter"/>
</dbReference>
<dbReference type="InterPro" id="IPR036058">
    <property type="entry name" value="Kazal_dom_sf"/>
</dbReference>
<organism evidence="8 9">
    <name type="scientific">Caerostris darwini</name>
    <dbReference type="NCBI Taxonomy" id="1538125"/>
    <lineage>
        <taxon>Eukaryota</taxon>
        <taxon>Metazoa</taxon>
        <taxon>Ecdysozoa</taxon>
        <taxon>Arthropoda</taxon>
        <taxon>Chelicerata</taxon>
        <taxon>Arachnida</taxon>
        <taxon>Araneae</taxon>
        <taxon>Araneomorphae</taxon>
        <taxon>Entelegynae</taxon>
        <taxon>Araneoidea</taxon>
        <taxon>Araneidae</taxon>
        <taxon>Caerostris</taxon>
    </lineage>
</organism>
<dbReference type="PROSITE" id="PS00018">
    <property type="entry name" value="EF_HAND_1"/>
    <property type="match status" value="1"/>
</dbReference>
<dbReference type="InterPro" id="IPR019577">
    <property type="entry name" value="SPARC/Testican_Ca-bd-dom"/>
</dbReference>
<evidence type="ECO:0000256" key="2">
    <source>
        <dbReference type="ARBA" id="ARBA00022525"/>
    </source>
</evidence>
<keyword evidence="4" id="KW-0106">Calcium</keyword>
<dbReference type="GO" id="GO:0005509">
    <property type="term" value="F:calcium ion binding"/>
    <property type="evidence" value="ECO:0007669"/>
    <property type="project" value="InterPro"/>
</dbReference>
<comment type="subcellular location">
    <subcellularLocation>
        <location evidence="1">Secreted</location>
    </subcellularLocation>
</comment>
<gene>
    <name evidence="8" type="primary">ost-1_0</name>
    <name evidence="8" type="ORF">CDAR_100441</name>
</gene>
<name>A0AAV4X3I3_9ARAC</name>
<sequence>MEEIEEADMVNHHMDVAESIGVQATGAIQLWDRRRNRGGWVLAGTRRDRWHHGECRLRSSGYFKTRNTPQFLSNMELYKIFILLLIVTAAVSKKAHRKKEKKHLLKESTAEKDILDFLQDDEKDDEIKKKKNTLESEMLLETFDTPKGGYVEDPCAKHKCGPGKQCEIDDDGKAKCTCVSKCTAEEDSRRKVCSNHNETWNSDCELYRMRCLCTEGLDECKQHKYKHVHIDYYGPCKDIGECTSEELEDFPRRMRDWLFNVMQEMARRDALQGPALKLEREAEKSQERRWVNAVIWKFCDLDVHPHDRHVSRHELFPIRAPLMAMEHCVAPFLDSCDVNDDHKITLLEWGNCLGLNEDEIQDKCEIMHRG</sequence>
<dbReference type="Gene3D" id="1.10.238.10">
    <property type="entry name" value="EF-hand"/>
    <property type="match status" value="1"/>
</dbReference>
<comment type="caution">
    <text evidence="8">The sequence shown here is derived from an EMBL/GenBank/DDBJ whole genome shotgun (WGS) entry which is preliminary data.</text>
</comment>
<reference evidence="8 9" key="1">
    <citation type="submission" date="2021-06" db="EMBL/GenBank/DDBJ databases">
        <title>Caerostris darwini draft genome.</title>
        <authorList>
            <person name="Kono N."/>
            <person name="Arakawa K."/>
        </authorList>
    </citation>
    <scope>NUCLEOTIDE SEQUENCE [LARGE SCALE GENOMIC DNA]</scope>
</reference>
<dbReference type="FunFam" id="1.10.238.10:FF:000234">
    <property type="entry name" value="Protein BM-40"/>
    <property type="match status" value="1"/>
</dbReference>
<keyword evidence="5" id="KW-1015">Disulfide bond</keyword>
<dbReference type="GO" id="GO:0005518">
    <property type="term" value="F:collagen binding"/>
    <property type="evidence" value="ECO:0007669"/>
    <property type="project" value="TreeGrafter"/>
</dbReference>
<dbReference type="CDD" id="cd01328">
    <property type="entry name" value="FSL_SPARC"/>
    <property type="match status" value="1"/>
</dbReference>
<evidence type="ECO:0000256" key="6">
    <source>
        <dbReference type="ARBA" id="ARBA00023180"/>
    </source>
</evidence>
<dbReference type="SUPFAM" id="SSF100895">
    <property type="entry name" value="Kazal-type serine protease inhibitors"/>
    <property type="match status" value="1"/>
</dbReference>
<dbReference type="EMBL" id="BPLQ01015574">
    <property type="protein sequence ID" value="GIY89102.1"/>
    <property type="molecule type" value="Genomic_DNA"/>
</dbReference>
<dbReference type="PANTHER" id="PTHR13866">
    <property type="entry name" value="SPARC OSTEONECTIN"/>
    <property type="match status" value="1"/>
</dbReference>